<feature type="transmembrane region" description="Helical" evidence="6">
    <location>
        <begin position="342"/>
        <end position="361"/>
    </location>
</feature>
<dbReference type="Pfam" id="PF00359">
    <property type="entry name" value="PTS_EIIA_2"/>
    <property type="match status" value="1"/>
</dbReference>
<keyword evidence="3 6" id="KW-0812">Transmembrane</keyword>
<dbReference type="PANTHER" id="PTHR42770">
    <property type="entry name" value="AMINO ACID TRANSPORTER-RELATED"/>
    <property type="match status" value="1"/>
</dbReference>
<evidence type="ECO:0000259" key="7">
    <source>
        <dbReference type="PROSITE" id="PS51094"/>
    </source>
</evidence>
<evidence type="ECO:0000313" key="8">
    <source>
        <dbReference type="EMBL" id="GAK57502.1"/>
    </source>
</evidence>
<feature type="transmembrane region" description="Helical" evidence="6">
    <location>
        <begin position="41"/>
        <end position="64"/>
    </location>
</feature>
<proteinExistence type="predicted"/>
<keyword evidence="2" id="KW-0813">Transport</keyword>
<dbReference type="PROSITE" id="PS00218">
    <property type="entry name" value="AMINO_ACID_PERMEASE_1"/>
    <property type="match status" value="1"/>
</dbReference>
<organism evidence="8">
    <name type="scientific">Vecturithrix granuli</name>
    <dbReference type="NCBI Taxonomy" id="1499967"/>
    <lineage>
        <taxon>Bacteria</taxon>
        <taxon>Candidatus Moduliflexota</taxon>
        <taxon>Candidatus Vecturitrichia</taxon>
        <taxon>Candidatus Vecturitrichales</taxon>
        <taxon>Candidatus Vecturitrichaceae</taxon>
        <taxon>Candidatus Vecturithrix</taxon>
    </lineage>
</organism>
<dbReference type="SUPFAM" id="SSF55804">
    <property type="entry name" value="Phoshotransferase/anion transport protein"/>
    <property type="match status" value="1"/>
</dbReference>
<dbReference type="InterPro" id="IPR002178">
    <property type="entry name" value="PTS_EIIA_type-2_dom"/>
</dbReference>
<feature type="transmembrane region" description="Helical" evidence="6">
    <location>
        <begin position="217"/>
        <end position="240"/>
    </location>
</feature>
<comment type="subcellular location">
    <subcellularLocation>
        <location evidence="1">Membrane</location>
        <topology evidence="1">Multi-pass membrane protein</topology>
    </subcellularLocation>
</comment>
<feature type="domain" description="PTS EIIA type-2" evidence="7">
    <location>
        <begin position="467"/>
        <end position="612"/>
    </location>
</feature>
<name>A0A081BYU7_VECG1</name>
<dbReference type="eggNOG" id="COG1762">
    <property type="taxonomic scope" value="Bacteria"/>
</dbReference>
<dbReference type="GO" id="GO:0016020">
    <property type="term" value="C:membrane"/>
    <property type="evidence" value="ECO:0007669"/>
    <property type="project" value="UniProtKB-SubCell"/>
</dbReference>
<dbReference type="STRING" id="1499967.U27_04469"/>
<feature type="transmembrane region" description="Helical" evidence="6">
    <location>
        <begin position="185"/>
        <end position="205"/>
    </location>
</feature>
<dbReference type="eggNOG" id="COG0531">
    <property type="taxonomic scope" value="Bacteria"/>
</dbReference>
<dbReference type="InterPro" id="IPR004841">
    <property type="entry name" value="AA-permease/SLC12A_dom"/>
</dbReference>
<feature type="transmembrane region" description="Helical" evidence="6">
    <location>
        <begin position="105"/>
        <end position="135"/>
    </location>
</feature>
<evidence type="ECO:0000256" key="4">
    <source>
        <dbReference type="ARBA" id="ARBA00022989"/>
    </source>
</evidence>
<feature type="transmembrane region" description="Helical" evidence="6">
    <location>
        <begin position="267"/>
        <end position="293"/>
    </location>
</feature>
<accession>A0A081BYU7</accession>
<gene>
    <name evidence="8" type="ORF">U27_04469</name>
</gene>
<evidence type="ECO:0000256" key="3">
    <source>
        <dbReference type="ARBA" id="ARBA00022692"/>
    </source>
</evidence>
<feature type="transmembrane region" description="Helical" evidence="6">
    <location>
        <begin position="147"/>
        <end position="165"/>
    </location>
</feature>
<keyword evidence="4 6" id="KW-1133">Transmembrane helix</keyword>
<keyword evidence="5 6" id="KW-0472">Membrane</keyword>
<dbReference type="Gene3D" id="3.40.930.10">
    <property type="entry name" value="Mannitol-specific EII, Chain A"/>
    <property type="match status" value="1"/>
</dbReference>
<evidence type="ECO:0000256" key="5">
    <source>
        <dbReference type="ARBA" id="ARBA00023136"/>
    </source>
</evidence>
<feature type="transmembrane region" description="Helical" evidence="6">
    <location>
        <begin position="7"/>
        <end position="29"/>
    </location>
</feature>
<feature type="transmembrane region" description="Helical" evidence="6">
    <location>
        <begin position="373"/>
        <end position="393"/>
    </location>
</feature>
<feature type="transmembrane region" description="Helical" evidence="6">
    <location>
        <begin position="314"/>
        <end position="336"/>
    </location>
</feature>
<feature type="transmembrane region" description="Helical" evidence="6">
    <location>
        <begin position="399"/>
        <end position="418"/>
    </location>
</feature>
<dbReference type="AlphaFoldDB" id="A0A081BYU7"/>
<dbReference type="EMBL" id="DF820466">
    <property type="protein sequence ID" value="GAK57502.1"/>
    <property type="molecule type" value="Genomic_DNA"/>
</dbReference>
<dbReference type="InterPro" id="IPR050367">
    <property type="entry name" value="APC_superfamily"/>
</dbReference>
<dbReference type="GO" id="GO:0055085">
    <property type="term" value="P:transmembrane transport"/>
    <property type="evidence" value="ECO:0007669"/>
    <property type="project" value="InterPro"/>
</dbReference>
<sequence length="613" mass="67777">MKDYKPLIFFDVLSLAMGTTLSAGIFILPGMAYAEAGPAVYLSYLFAGMIAFISVCNVAELCSAIPESGGKVSGEYYFVTHSLGPLLGTMAGIVNWLVISLKSAFAIFGIAVILHVFTGFPFISIAIVTCLLLLLLNVLAIPKMIRAEIWVIGGLAIFVAFYVIMGRLYIVREHFPMFITQNPRAIFATAGFVFISFSGLLNVTSIAEKVKYPRKQLAFGVITAVLLMTIIYVVLVYVTVGVLKPEQIRSSLTPLADAAAIMAGKPGVVFCSVFTLFALLTSAAFSIMTASQYPTALSRDNLLPRMFSFTIGRLRTPIISLLLTGILIIASFTFRIDTFVKVASTIALTSHLLSCLVIIILHESQIAEYQPGFYAPLYPWLPISGFALGMLLISQMGDSFVELSIGVVIVGLFIYAVYGRKKAEQEYVLLHLITRIVDKELSSSSLDSELRQILYQLDETASDPFVQLLKTSPVVDILGAVEIDDVFRMIAEHLAQKTGISQEHILTQLQQREQDCSTAITPFVAIPHVVVEGEQIFHLFVARCQHGIHFSETHQHVKAMFVLLGTKDERDRHLKTLAAIAKIVQEEDFQKKWEMAGNEEQLRDMLLLLRERH</sequence>
<dbReference type="GO" id="GO:0006865">
    <property type="term" value="P:amino acid transport"/>
    <property type="evidence" value="ECO:0007669"/>
    <property type="project" value="InterPro"/>
</dbReference>
<dbReference type="Gene3D" id="1.20.1740.10">
    <property type="entry name" value="Amino acid/polyamine transporter I"/>
    <property type="match status" value="1"/>
</dbReference>
<evidence type="ECO:0000313" key="9">
    <source>
        <dbReference type="Proteomes" id="UP000030661"/>
    </source>
</evidence>
<dbReference type="Pfam" id="PF00324">
    <property type="entry name" value="AA_permease"/>
    <property type="match status" value="1"/>
</dbReference>
<evidence type="ECO:0000256" key="1">
    <source>
        <dbReference type="ARBA" id="ARBA00004141"/>
    </source>
</evidence>
<dbReference type="HOGENOM" id="CLU_007946_15_12_0"/>
<dbReference type="Proteomes" id="UP000030661">
    <property type="component" value="Unassembled WGS sequence"/>
</dbReference>
<reference evidence="8" key="1">
    <citation type="journal article" date="2015" name="PeerJ">
        <title>First genomic representation of candidate bacterial phylum KSB3 points to enhanced environmental sensing as a trigger of wastewater bulking.</title>
        <authorList>
            <person name="Sekiguchi Y."/>
            <person name="Ohashi A."/>
            <person name="Parks D.H."/>
            <person name="Yamauchi T."/>
            <person name="Tyson G.W."/>
            <person name="Hugenholtz P."/>
        </authorList>
    </citation>
    <scope>NUCLEOTIDE SEQUENCE [LARGE SCALE GENOMIC DNA]</scope>
</reference>
<evidence type="ECO:0000256" key="6">
    <source>
        <dbReference type="SAM" id="Phobius"/>
    </source>
</evidence>
<evidence type="ECO:0000256" key="2">
    <source>
        <dbReference type="ARBA" id="ARBA00022448"/>
    </source>
</evidence>
<dbReference type="PROSITE" id="PS51094">
    <property type="entry name" value="PTS_EIIA_TYPE_2"/>
    <property type="match status" value="1"/>
</dbReference>
<keyword evidence="9" id="KW-1185">Reference proteome</keyword>
<dbReference type="InterPro" id="IPR016152">
    <property type="entry name" value="PTrfase/Anion_transptr"/>
</dbReference>
<dbReference type="InterPro" id="IPR004840">
    <property type="entry name" value="Amino_acid_permease_CS"/>
</dbReference>
<dbReference type="PANTHER" id="PTHR42770:SF7">
    <property type="entry name" value="MEMBRANE PROTEIN"/>
    <property type="match status" value="1"/>
</dbReference>
<feature type="transmembrane region" description="Helical" evidence="6">
    <location>
        <begin position="76"/>
        <end position="99"/>
    </location>
</feature>
<protein>
    <submittedName>
        <fullName evidence="8">Amino acid permease-associated region</fullName>
    </submittedName>
</protein>